<comment type="caution">
    <text evidence="4">The sequence shown here is derived from an EMBL/GenBank/DDBJ whole genome shotgun (WGS) entry which is preliminary data.</text>
</comment>
<evidence type="ECO:0000256" key="1">
    <source>
        <dbReference type="ARBA" id="ARBA00023054"/>
    </source>
</evidence>
<dbReference type="EMBL" id="JBEDUW010000007">
    <property type="protein sequence ID" value="KAK9912386.1"/>
    <property type="molecule type" value="Genomic_DNA"/>
</dbReference>
<keyword evidence="1" id="KW-0175">Coiled coil</keyword>
<organism evidence="4 5">
    <name type="scientific">Rubus argutus</name>
    <name type="common">Southern blackberry</name>
    <dbReference type="NCBI Taxonomy" id="59490"/>
    <lineage>
        <taxon>Eukaryota</taxon>
        <taxon>Viridiplantae</taxon>
        <taxon>Streptophyta</taxon>
        <taxon>Embryophyta</taxon>
        <taxon>Tracheophyta</taxon>
        <taxon>Spermatophyta</taxon>
        <taxon>Magnoliopsida</taxon>
        <taxon>eudicotyledons</taxon>
        <taxon>Gunneridae</taxon>
        <taxon>Pentapetalae</taxon>
        <taxon>rosids</taxon>
        <taxon>fabids</taxon>
        <taxon>Rosales</taxon>
        <taxon>Rosaceae</taxon>
        <taxon>Rosoideae</taxon>
        <taxon>Rosoideae incertae sedis</taxon>
        <taxon>Rubus</taxon>
    </lineage>
</organism>
<protein>
    <recommendedName>
        <fullName evidence="3">MATH domain-containing protein</fullName>
    </recommendedName>
</protein>
<dbReference type="CDD" id="cd00121">
    <property type="entry name" value="MATH"/>
    <property type="match status" value="1"/>
</dbReference>
<dbReference type="AlphaFoldDB" id="A0AAW1VZ46"/>
<dbReference type="SMART" id="SM00061">
    <property type="entry name" value="MATH"/>
    <property type="match status" value="1"/>
</dbReference>
<reference evidence="4 5" key="1">
    <citation type="journal article" date="2023" name="G3 (Bethesda)">
        <title>A chromosome-length genome assembly and annotation of blackberry (Rubus argutus, cv. 'Hillquist').</title>
        <authorList>
            <person name="Bruna T."/>
            <person name="Aryal R."/>
            <person name="Dudchenko O."/>
            <person name="Sargent D.J."/>
            <person name="Mead D."/>
            <person name="Buti M."/>
            <person name="Cavallini A."/>
            <person name="Hytonen T."/>
            <person name="Andres J."/>
            <person name="Pham M."/>
            <person name="Weisz D."/>
            <person name="Mascagni F."/>
            <person name="Usai G."/>
            <person name="Natali L."/>
            <person name="Bassil N."/>
            <person name="Fernandez G.E."/>
            <person name="Lomsadze A."/>
            <person name="Armour M."/>
            <person name="Olukolu B."/>
            <person name="Poorten T."/>
            <person name="Britton C."/>
            <person name="Davik J."/>
            <person name="Ashrafi H."/>
            <person name="Aiden E.L."/>
            <person name="Borodovsky M."/>
            <person name="Worthington M."/>
        </authorList>
    </citation>
    <scope>NUCLEOTIDE SEQUENCE [LARGE SCALE GENOMIC DNA]</scope>
    <source>
        <strain evidence="4">PI 553951</strain>
    </source>
</reference>
<dbReference type="Pfam" id="PF22486">
    <property type="entry name" value="MATH_2"/>
    <property type="match status" value="1"/>
</dbReference>
<feature type="region of interest" description="Disordered" evidence="2">
    <location>
        <begin position="230"/>
        <end position="251"/>
    </location>
</feature>
<dbReference type="FunFam" id="2.60.210.10:FF:000005">
    <property type="entry name" value="Ubiquitin carboxyl-terminal hydrolase 13"/>
    <property type="match status" value="1"/>
</dbReference>
<evidence type="ECO:0000313" key="4">
    <source>
        <dbReference type="EMBL" id="KAK9912386.1"/>
    </source>
</evidence>
<dbReference type="InterPro" id="IPR002083">
    <property type="entry name" value="MATH/TRAF_dom"/>
</dbReference>
<dbReference type="PROSITE" id="PS50144">
    <property type="entry name" value="MATH"/>
    <property type="match status" value="1"/>
</dbReference>
<dbReference type="InterPro" id="IPR008974">
    <property type="entry name" value="TRAF-like"/>
</dbReference>
<evidence type="ECO:0000259" key="3">
    <source>
        <dbReference type="PROSITE" id="PS50144"/>
    </source>
</evidence>
<dbReference type="PANTHER" id="PTHR46236:SF35">
    <property type="entry name" value="MATH DOMAIN-CONTAINING PROTEIN"/>
    <property type="match status" value="1"/>
</dbReference>
<dbReference type="Proteomes" id="UP001457282">
    <property type="component" value="Unassembled WGS sequence"/>
</dbReference>
<evidence type="ECO:0000256" key="2">
    <source>
        <dbReference type="SAM" id="MobiDB-lite"/>
    </source>
</evidence>
<accession>A0AAW1VZ46</accession>
<dbReference type="SUPFAM" id="SSF49599">
    <property type="entry name" value="TRAF domain-like"/>
    <property type="match status" value="1"/>
</dbReference>
<name>A0AAW1VZ46_RUBAR</name>
<gene>
    <name evidence="4" type="ORF">M0R45_036253</name>
</gene>
<evidence type="ECO:0000313" key="5">
    <source>
        <dbReference type="Proteomes" id="UP001457282"/>
    </source>
</evidence>
<dbReference type="Gene3D" id="2.60.210.10">
    <property type="entry name" value="Apoptosis, Tumor Necrosis Factor Receptor Associated Protein 2, Chain A"/>
    <property type="match status" value="1"/>
</dbReference>
<dbReference type="InterPro" id="IPR050804">
    <property type="entry name" value="MCC"/>
</dbReference>
<feature type="domain" description="MATH" evidence="3">
    <location>
        <begin position="11"/>
        <end position="137"/>
    </location>
</feature>
<dbReference type="PANTHER" id="PTHR46236">
    <property type="entry name" value="TRAF-LIKE SUPERFAMILY PROTEIN"/>
    <property type="match status" value="1"/>
</dbReference>
<keyword evidence="5" id="KW-1185">Reference proteome</keyword>
<sequence>MENQQGRELISMTYTWTIDNFSKLKTQKHSSDGFVVGDFKWRIVIYPNGSNGKKYLSMYLKAADASTLPTGWTRYAEFTLSVVNQFNSDDTITIDTQHQFSASKSDWGFTSFMPLSELFDQNAGYLLDDICIVEAEVAVSKADIKVLKDQETAFLEQGLQRQSSHVDSVKFSEVSTANTSLCSDQMLAFQDYALNSDSAHTNNGDSVQVQKLSIALASPTSDHQVLAYQETDSPDGPPIVEEDEEDPSSPVGELVDFRGLGKIDKAFVPLLEEVCSWHPSLISCQRRRSRMFSEWAFTALGRLLHFLNTTKVKDMMEDSCVHDPCEHLQVLWDEAETFRFDLSWLEPFVQLALGMKKFGEMEGLVKKLREDDDALETEIMKLRDRLAIAEVAHEVTKRDLAKAEESFGQANMNSKLGYGRG</sequence>
<proteinExistence type="predicted"/>